<dbReference type="CDD" id="cd00293">
    <property type="entry name" value="USP-like"/>
    <property type="match status" value="1"/>
</dbReference>
<comment type="similarity">
    <text evidence="1">Belongs to the universal stress protein A family.</text>
</comment>
<dbReference type="OrthoDB" id="9788959at2"/>
<dbReference type="PANTHER" id="PTHR46268:SF6">
    <property type="entry name" value="UNIVERSAL STRESS PROTEIN UP12"/>
    <property type="match status" value="1"/>
</dbReference>
<keyword evidence="4" id="KW-1185">Reference proteome</keyword>
<evidence type="ECO:0000256" key="1">
    <source>
        <dbReference type="ARBA" id="ARBA00008791"/>
    </source>
</evidence>
<evidence type="ECO:0000259" key="2">
    <source>
        <dbReference type="Pfam" id="PF00582"/>
    </source>
</evidence>
<accession>A0A1M4UFZ5</accession>
<evidence type="ECO:0000313" key="3">
    <source>
        <dbReference type="EMBL" id="SHE55513.1"/>
    </source>
</evidence>
<feature type="domain" description="UspA" evidence="2">
    <location>
        <begin position="1"/>
        <end position="138"/>
    </location>
</feature>
<organism evidence="3 4">
    <name type="scientific">Flavisolibacter ginsengisoli DSM 18119</name>
    <dbReference type="NCBI Taxonomy" id="1121884"/>
    <lineage>
        <taxon>Bacteria</taxon>
        <taxon>Pseudomonadati</taxon>
        <taxon>Bacteroidota</taxon>
        <taxon>Chitinophagia</taxon>
        <taxon>Chitinophagales</taxon>
        <taxon>Chitinophagaceae</taxon>
        <taxon>Flavisolibacter</taxon>
    </lineage>
</organism>
<gene>
    <name evidence="3" type="ORF">SAMN02745131_00636</name>
</gene>
<dbReference type="PANTHER" id="PTHR46268">
    <property type="entry name" value="STRESS RESPONSE PROTEIN NHAX"/>
    <property type="match status" value="1"/>
</dbReference>
<protein>
    <submittedName>
        <fullName evidence="3">Nucleotide-binding universal stress protein, UspA family</fullName>
    </submittedName>
</protein>
<dbReference type="InterPro" id="IPR006016">
    <property type="entry name" value="UspA"/>
</dbReference>
<dbReference type="PRINTS" id="PR01438">
    <property type="entry name" value="UNVRSLSTRESS"/>
</dbReference>
<dbReference type="SUPFAM" id="SSF52402">
    <property type="entry name" value="Adenine nucleotide alpha hydrolases-like"/>
    <property type="match status" value="2"/>
</dbReference>
<dbReference type="Proteomes" id="UP000184048">
    <property type="component" value="Unassembled WGS sequence"/>
</dbReference>
<dbReference type="Pfam" id="PF00582">
    <property type="entry name" value="Usp"/>
    <property type="match status" value="1"/>
</dbReference>
<sequence>MKKILVPIDFSASSRTAEEYAGSLAKISGAEIYLLHVYLEFIPAAIGPEPWMYTETEQHEKNRERVAREVRFIQENYGVEVHGEIEIGYTGDTISSIAKQLHADLIIMGMKGESKNKVWGSATIKTIRKTEVPVLVIPEYFSFTAIKNIVLAVDFTEMVTGYSFKPLFQFIEQFDASLRVLHIDKKNKELKVSEVPEKLQLGLALSKASYIYERVESDDVEKGILTFIENHPTDLLVMMAHHHNIFERITGDIHTDQLSFELTIPLLILKNRIE</sequence>
<dbReference type="RefSeq" id="WP_072833784.1">
    <property type="nucleotide sequence ID" value="NZ_FQUU01000002.1"/>
</dbReference>
<dbReference type="AlphaFoldDB" id="A0A1M4UFZ5"/>
<dbReference type="Gene3D" id="3.40.50.12370">
    <property type="match status" value="1"/>
</dbReference>
<name>A0A1M4UFZ5_9BACT</name>
<proteinExistence type="inferred from homology"/>
<dbReference type="EMBL" id="FQUU01000002">
    <property type="protein sequence ID" value="SHE55513.1"/>
    <property type="molecule type" value="Genomic_DNA"/>
</dbReference>
<evidence type="ECO:0000313" key="4">
    <source>
        <dbReference type="Proteomes" id="UP000184048"/>
    </source>
</evidence>
<dbReference type="InterPro" id="IPR006015">
    <property type="entry name" value="Universal_stress_UspA"/>
</dbReference>
<reference evidence="3 4" key="1">
    <citation type="submission" date="2016-11" db="EMBL/GenBank/DDBJ databases">
        <authorList>
            <person name="Jaros S."/>
            <person name="Januszkiewicz K."/>
            <person name="Wedrychowicz H."/>
        </authorList>
    </citation>
    <scope>NUCLEOTIDE SEQUENCE [LARGE SCALE GENOMIC DNA]</scope>
    <source>
        <strain evidence="3 4">DSM 18119</strain>
    </source>
</reference>
<dbReference type="STRING" id="1121884.SAMN02745131_00636"/>